<evidence type="ECO:0000256" key="2">
    <source>
        <dbReference type="SAM" id="Phobius"/>
    </source>
</evidence>
<reference evidence="3 4" key="1">
    <citation type="journal article" date="2010" name="Stand. Genomic Sci.">
        <title>Complete genome sequence of Rhizobium leguminosarum bv. trifolii strain WSM1325, an effective microsymbiont of annual Mediterranean clovers.</title>
        <authorList>
            <person name="Reeve W."/>
            <person name="O'Hara G."/>
            <person name="Chain P."/>
            <person name="Ardley J."/>
            <person name="Brau L."/>
            <person name="Nandesena K."/>
            <person name="Tiwari R."/>
            <person name="Copeland A."/>
            <person name="Nolan M."/>
            <person name="Han C."/>
            <person name="Brettin T."/>
            <person name="Land M."/>
            <person name="Ovchinikova G."/>
            <person name="Ivanova N."/>
            <person name="Mavromatis K."/>
            <person name="Markowitz V."/>
            <person name="Kyrpides N."/>
            <person name="Melino V."/>
            <person name="Denton M."/>
            <person name="Yates R."/>
            <person name="Howieson J."/>
        </authorList>
    </citation>
    <scope>NUCLEOTIDE SEQUENCE [LARGE SCALE GENOMIC DNA]</scope>
    <source>
        <strain evidence="3 4">WSM1325</strain>
    </source>
</reference>
<keyword evidence="2" id="KW-1133">Transmembrane helix</keyword>
<dbReference type="Proteomes" id="UP000002256">
    <property type="component" value="Chromosome"/>
</dbReference>
<dbReference type="KEGG" id="rlg:Rleg_3182"/>
<keyword evidence="2" id="KW-0472">Membrane</keyword>
<evidence type="ECO:0000313" key="4">
    <source>
        <dbReference type="Proteomes" id="UP000002256"/>
    </source>
</evidence>
<organism evidence="3 4">
    <name type="scientific">Rhizobium leguminosarum bv. trifolii (strain WSM1325)</name>
    <dbReference type="NCBI Taxonomy" id="395491"/>
    <lineage>
        <taxon>Bacteria</taxon>
        <taxon>Pseudomonadati</taxon>
        <taxon>Pseudomonadota</taxon>
        <taxon>Alphaproteobacteria</taxon>
        <taxon>Hyphomicrobiales</taxon>
        <taxon>Rhizobiaceae</taxon>
        <taxon>Rhizobium/Agrobacterium group</taxon>
        <taxon>Rhizobium</taxon>
    </lineage>
</organism>
<feature type="transmembrane region" description="Helical" evidence="2">
    <location>
        <begin position="28"/>
        <end position="47"/>
    </location>
</feature>
<evidence type="ECO:0000313" key="3">
    <source>
        <dbReference type="EMBL" id="ACS57435.1"/>
    </source>
</evidence>
<accession>C6ATU3</accession>
<dbReference type="HOGENOM" id="CLU_185305_0_0_5"/>
<feature type="transmembrane region" description="Helical" evidence="2">
    <location>
        <begin position="53"/>
        <end position="72"/>
    </location>
</feature>
<name>C6ATU3_RHILS</name>
<keyword evidence="2" id="KW-0812">Transmembrane</keyword>
<gene>
    <name evidence="3" type="ordered locus">Rleg_3182</name>
</gene>
<sequence length="107" mass="11784">MGRRQCDKCDRGAGMQLIDPNHPAYRRLWVRIAIVAVCFGWAVVELVTGDPFWAVLAGGAGAYSFYILFWTFNPQPPAIELPVQPDPEDEDEPAAAAEKPPKDGQAE</sequence>
<evidence type="ECO:0000256" key="1">
    <source>
        <dbReference type="SAM" id="MobiDB-lite"/>
    </source>
</evidence>
<dbReference type="EMBL" id="CP001622">
    <property type="protein sequence ID" value="ACS57435.1"/>
    <property type="molecule type" value="Genomic_DNA"/>
</dbReference>
<dbReference type="AlphaFoldDB" id="C6ATU3"/>
<proteinExistence type="predicted"/>
<protein>
    <recommendedName>
        <fullName evidence="5">DUF3329 domain-containing protein</fullName>
    </recommendedName>
</protein>
<feature type="region of interest" description="Disordered" evidence="1">
    <location>
        <begin position="79"/>
        <end position="107"/>
    </location>
</feature>
<evidence type="ECO:0008006" key="5">
    <source>
        <dbReference type="Google" id="ProtNLM"/>
    </source>
</evidence>